<accession>A0A133XWB6</accession>
<dbReference type="InterPro" id="IPR001367">
    <property type="entry name" value="Fe_dep_repressor"/>
</dbReference>
<dbReference type="PANTHER" id="PTHR33238:SF11">
    <property type="entry name" value="TRANSCRIPTIONAL REGULATOR MNTR"/>
    <property type="match status" value="1"/>
</dbReference>
<dbReference type="InterPro" id="IPR036390">
    <property type="entry name" value="WH_DNA-bd_sf"/>
</dbReference>
<protein>
    <recommendedName>
        <fullName evidence="11">Manganese transport regulator</fullName>
    </recommendedName>
</protein>
<evidence type="ECO:0000313" key="15">
    <source>
        <dbReference type="Proteomes" id="UP000070675"/>
    </source>
</evidence>
<organism evidence="14 15">
    <name type="scientific">Atopobium deltae</name>
    <dbReference type="NCBI Taxonomy" id="1393034"/>
    <lineage>
        <taxon>Bacteria</taxon>
        <taxon>Bacillati</taxon>
        <taxon>Actinomycetota</taxon>
        <taxon>Coriobacteriia</taxon>
        <taxon>Coriobacteriales</taxon>
        <taxon>Atopobiaceae</taxon>
        <taxon>Atopobium</taxon>
    </lineage>
</organism>
<dbReference type="GO" id="GO:0003677">
    <property type="term" value="F:DNA binding"/>
    <property type="evidence" value="ECO:0007669"/>
    <property type="project" value="UniProtKB-KW"/>
</dbReference>
<keyword evidence="7" id="KW-0238">DNA-binding</keyword>
<dbReference type="SUPFAM" id="SSF46785">
    <property type="entry name" value="Winged helix' DNA-binding domain"/>
    <property type="match status" value="1"/>
</dbReference>
<dbReference type="STRING" id="1393034.HMPREF3192_00308"/>
<keyword evidence="6" id="KW-0805">Transcription regulation</keyword>
<reference evidence="15" key="1">
    <citation type="submission" date="2016-01" db="EMBL/GenBank/DDBJ databases">
        <authorList>
            <person name="Mitreva M."/>
            <person name="Pepin K.H."/>
            <person name="Mihindukulasuriya K.A."/>
            <person name="Fulton R."/>
            <person name="Fronick C."/>
            <person name="O'Laughlin M."/>
            <person name="Miner T."/>
            <person name="Herter B."/>
            <person name="Rosa B.A."/>
            <person name="Cordes M."/>
            <person name="Tomlinson C."/>
            <person name="Wollam A."/>
            <person name="Palsikar V.B."/>
            <person name="Mardis E.R."/>
            <person name="Wilson R.K."/>
        </authorList>
    </citation>
    <scope>NUCLEOTIDE SEQUENCE [LARGE SCALE GENOMIC DNA]</scope>
    <source>
        <strain evidence="15">DNF00019</strain>
    </source>
</reference>
<dbReference type="Pfam" id="PF01325">
    <property type="entry name" value="Fe_dep_repress"/>
    <property type="match status" value="1"/>
</dbReference>
<feature type="domain" description="HTH dtxR-type" evidence="13">
    <location>
        <begin position="1"/>
        <end position="77"/>
    </location>
</feature>
<dbReference type="GO" id="GO:0046914">
    <property type="term" value="F:transition metal ion binding"/>
    <property type="evidence" value="ECO:0007669"/>
    <property type="project" value="InterPro"/>
</dbReference>
<dbReference type="InterPro" id="IPR022687">
    <property type="entry name" value="HTH_DTXR"/>
</dbReference>
<name>A0A133XWB6_9ACTN</name>
<comment type="subcellular location">
    <subcellularLocation>
        <location evidence="1">Cytoplasm</location>
    </subcellularLocation>
</comment>
<evidence type="ECO:0000256" key="3">
    <source>
        <dbReference type="ARBA" id="ARBA00011738"/>
    </source>
</evidence>
<dbReference type="SUPFAM" id="SSF47979">
    <property type="entry name" value="Iron-dependent repressor protein, dimerization domain"/>
    <property type="match status" value="1"/>
</dbReference>
<dbReference type="PATRIC" id="fig|1393034.3.peg.302"/>
<dbReference type="Proteomes" id="UP000070675">
    <property type="component" value="Unassembled WGS sequence"/>
</dbReference>
<dbReference type="Pfam" id="PF02742">
    <property type="entry name" value="Fe_dep_repr_C"/>
    <property type="match status" value="1"/>
</dbReference>
<dbReference type="PROSITE" id="PS50944">
    <property type="entry name" value="HTH_DTXR"/>
    <property type="match status" value="1"/>
</dbReference>
<evidence type="ECO:0000313" key="14">
    <source>
        <dbReference type="EMBL" id="KXB35231.1"/>
    </source>
</evidence>
<evidence type="ECO:0000256" key="6">
    <source>
        <dbReference type="ARBA" id="ARBA00023015"/>
    </source>
</evidence>
<dbReference type="GO" id="GO:0046983">
    <property type="term" value="F:protein dimerization activity"/>
    <property type="evidence" value="ECO:0007669"/>
    <property type="project" value="InterPro"/>
</dbReference>
<keyword evidence="10" id="KW-0464">Manganese</keyword>
<evidence type="ECO:0000256" key="9">
    <source>
        <dbReference type="ARBA" id="ARBA00023163"/>
    </source>
</evidence>
<keyword evidence="4" id="KW-0963">Cytoplasm</keyword>
<evidence type="ECO:0000256" key="11">
    <source>
        <dbReference type="ARBA" id="ARBA00032593"/>
    </source>
</evidence>
<comment type="similarity">
    <text evidence="2">Belongs to the DtxR/MntR family.</text>
</comment>
<keyword evidence="9" id="KW-0804">Transcription</keyword>
<dbReference type="InterPro" id="IPR036388">
    <property type="entry name" value="WH-like_DNA-bd_sf"/>
</dbReference>
<comment type="caution">
    <text evidence="14">The sequence shown here is derived from an EMBL/GenBank/DDBJ whole genome shotgun (WGS) entry which is preliminary data.</text>
</comment>
<keyword evidence="15" id="KW-1185">Reference proteome</keyword>
<evidence type="ECO:0000256" key="12">
    <source>
        <dbReference type="SAM" id="MobiDB-lite"/>
    </source>
</evidence>
<proteinExistence type="inferred from homology"/>
<gene>
    <name evidence="14" type="ORF">HMPREF3192_00308</name>
</gene>
<evidence type="ECO:0000256" key="10">
    <source>
        <dbReference type="ARBA" id="ARBA00023211"/>
    </source>
</evidence>
<sequence>MSATESFDEHRLSMASEDYLEAMYRLTIADGDNPMGIRSVDVAEQLNVSKASVNKAINTLKEAGCVEQTRYGRIVLTDYGREYGSEVWRTHKVLRAFLIKDLDVNPEVANEEACLMEHALSRDTIRRWLAFLENQGFSIDDEDDEQFVGNVTVKPVFDTTPKHPKKQGADTRSTDEKPVTA</sequence>
<dbReference type="SMART" id="SM00529">
    <property type="entry name" value="HTH_DTXR"/>
    <property type="match status" value="1"/>
</dbReference>
<evidence type="ECO:0000256" key="2">
    <source>
        <dbReference type="ARBA" id="ARBA00007871"/>
    </source>
</evidence>
<dbReference type="Gene3D" id="1.10.10.10">
    <property type="entry name" value="Winged helix-like DNA-binding domain superfamily/Winged helix DNA-binding domain"/>
    <property type="match status" value="1"/>
</dbReference>
<evidence type="ECO:0000256" key="8">
    <source>
        <dbReference type="ARBA" id="ARBA00023159"/>
    </source>
</evidence>
<keyword evidence="8" id="KW-0010">Activator</keyword>
<dbReference type="GO" id="GO:0003700">
    <property type="term" value="F:DNA-binding transcription factor activity"/>
    <property type="evidence" value="ECO:0007669"/>
    <property type="project" value="InterPro"/>
</dbReference>
<dbReference type="RefSeq" id="WP_082715535.1">
    <property type="nucleotide sequence ID" value="NZ_KQ959486.1"/>
</dbReference>
<dbReference type="GO" id="GO:0005737">
    <property type="term" value="C:cytoplasm"/>
    <property type="evidence" value="ECO:0007669"/>
    <property type="project" value="UniProtKB-SubCell"/>
</dbReference>
<feature type="compositionally biased region" description="Basic and acidic residues" evidence="12">
    <location>
        <begin position="167"/>
        <end position="181"/>
    </location>
</feature>
<dbReference type="InterPro" id="IPR022689">
    <property type="entry name" value="Iron_dep_repressor"/>
</dbReference>
<dbReference type="EMBL" id="LSCR01000005">
    <property type="protein sequence ID" value="KXB35231.1"/>
    <property type="molecule type" value="Genomic_DNA"/>
</dbReference>
<dbReference type="Gene3D" id="1.10.60.10">
    <property type="entry name" value="Iron dependent repressor, metal binding and dimerisation domain"/>
    <property type="match status" value="1"/>
</dbReference>
<keyword evidence="5" id="KW-0678">Repressor</keyword>
<dbReference type="OrthoDB" id="9791355at2"/>
<dbReference type="InterPro" id="IPR036421">
    <property type="entry name" value="Fe_dep_repressor_sf"/>
</dbReference>
<dbReference type="PANTHER" id="PTHR33238">
    <property type="entry name" value="IRON (METAL) DEPENDENT REPRESSOR, DTXR FAMILY"/>
    <property type="match status" value="1"/>
</dbReference>
<evidence type="ECO:0000259" key="13">
    <source>
        <dbReference type="PROSITE" id="PS50944"/>
    </source>
</evidence>
<dbReference type="AlphaFoldDB" id="A0A133XWB6"/>
<evidence type="ECO:0000256" key="4">
    <source>
        <dbReference type="ARBA" id="ARBA00022490"/>
    </source>
</evidence>
<dbReference type="InterPro" id="IPR050536">
    <property type="entry name" value="DtxR_MntR_Metal-Reg"/>
</dbReference>
<evidence type="ECO:0000256" key="5">
    <source>
        <dbReference type="ARBA" id="ARBA00022491"/>
    </source>
</evidence>
<comment type="subunit">
    <text evidence="3">Homodimer.</text>
</comment>
<evidence type="ECO:0000256" key="7">
    <source>
        <dbReference type="ARBA" id="ARBA00023125"/>
    </source>
</evidence>
<feature type="region of interest" description="Disordered" evidence="12">
    <location>
        <begin position="152"/>
        <end position="181"/>
    </location>
</feature>
<evidence type="ECO:0000256" key="1">
    <source>
        <dbReference type="ARBA" id="ARBA00004496"/>
    </source>
</evidence>